<dbReference type="Proteomes" id="UP001172102">
    <property type="component" value="Unassembled WGS sequence"/>
</dbReference>
<name>A0AA40DX09_9PEZI</name>
<keyword evidence="1" id="KW-0732">Signal</keyword>
<evidence type="ECO:0000313" key="2">
    <source>
        <dbReference type="EMBL" id="KAK0714858.1"/>
    </source>
</evidence>
<accession>A0AA40DX09</accession>
<evidence type="ECO:0000313" key="3">
    <source>
        <dbReference type="Proteomes" id="UP001172102"/>
    </source>
</evidence>
<comment type="caution">
    <text evidence="2">The sequence shown here is derived from an EMBL/GenBank/DDBJ whole genome shotgun (WGS) entry which is preliminary data.</text>
</comment>
<dbReference type="EMBL" id="JAUKUA010000004">
    <property type="protein sequence ID" value="KAK0714858.1"/>
    <property type="molecule type" value="Genomic_DNA"/>
</dbReference>
<reference evidence="2" key="1">
    <citation type="submission" date="2023-06" db="EMBL/GenBank/DDBJ databases">
        <title>Genome-scale phylogeny and comparative genomics of the fungal order Sordariales.</title>
        <authorList>
            <consortium name="Lawrence Berkeley National Laboratory"/>
            <person name="Hensen N."/>
            <person name="Bonometti L."/>
            <person name="Westerberg I."/>
            <person name="Brannstrom I.O."/>
            <person name="Guillou S."/>
            <person name="Cros-Aarteil S."/>
            <person name="Calhoun S."/>
            <person name="Haridas S."/>
            <person name="Kuo A."/>
            <person name="Mondo S."/>
            <person name="Pangilinan J."/>
            <person name="Riley R."/>
            <person name="Labutti K."/>
            <person name="Andreopoulos B."/>
            <person name="Lipzen A."/>
            <person name="Chen C."/>
            <person name="Yanf M."/>
            <person name="Daum C."/>
            <person name="Ng V."/>
            <person name="Clum A."/>
            <person name="Steindorff A."/>
            <person name="Ohm R."/>
            <person name="Martin F."/>
            <person name="Silar P."/>
            <person name="Natvig D."/>
            <person name="Lalanne C."/>
            <person name="Gautier V."/>
            <person name="Ament-Velasquez S.L."/>
            <person name="Kruys A."/>
            <person name="Hutchinson M.I."/>
            <person name="Powell A.J."/>
            <person name="Barry K."/>
            <person name="Miller A.N."/>
            <person name="Grigoriev I.V."/>
            <person name="Debuchy R."/>
            <person name="Gladieux P."/>
            <person name="Thoren M.H."/>
            <person name="Johannesson H."/>
        </authorList>
    </citation>
    <scope>NUCLEOTIDE SEQUENCE</scope>
    <source>
        <strain evidence="2">SMH4607-1</strain>
    </source>
</reference>
<protein>
    <submittedName>
        <fullName evidence="2">Uncharacterized protein</fullName>
    </submittedName>
</protein>
<evidence type="ECO:0000256" key="1">
    <source>
        <dbReference type="SAM" id="SignalP"/>
    </source>
</evidence>
<keyword evidence="3" id="KW-1185">Reference proteome</keyword>
<feature type="chain" id="PRO_5041275231" evidence="1">
    <location>
        <begin position="20"/>
        <end position="119"/>
    </location>
</feature>
<dbReference type="AlphaFoldDB" id="A0AA40DX09"/>
<sequence length="119" mass="12752">MLGRSLSFSLNLALDFVEALYLRLSIEPLSTHGSIVATTDTSVMAVVISPRGQANAGENGMTLDRVSTSEIDRGIYGVHAACKSLDVHVSSPHRRTRKGGYPSNLDRACTPSPALIRVQ</sequence>
<feature type="signal peptide" evidence="1">
    <location>
        <begin position="1"/>
        <end position="19"/>
    </location>
</feature>
<organism evidence="2 3">
    <name type="scientific">Lasiosphaeris hirsuta</name>
    <dbReference type="NCBI Taxonomy" id="260670"/>
    <lineage>
        <taxon>Eukaryota</taxon>
        <taxon>Fungi</taxon>
        <taxon>Dikarya</taxon>
        <taxon>Ascomycota</taxon>
        <taxon>Pezizomycotina</taxon>
        <taxon>Sordariomycetes</taxon>
        <taxon>Sordariomycetidae</taxon>
        <taxon>Sordariales</taxon>
        <taxon>Lasiosphaeriaceae</taxon>
        <taxon>Lasiosphaeris</taxon>
    </lineage>
</organism>
<gene>
    <name evidence="2" type="ORF">B0H67DRAFT_225137</name>
</gene>
<proteinExistence type="predicted"/>